<evidence type="ECO:0000313" key="2">
    <source>
        <dbReference type="EMBL" id="NGY62268.1"/>
    </source>
</evidence>
<sequence length="103" mass="11254">MIDQIRVRERPLDDAARSGPEHVPASQLPWNHAAVRGNGRPDRVAELVTLTLGNVVPARLLNKQRPAAQQGKGDRAVGWSLRILLDQPARSSALRGFTPHING</sequence>
<proteinExistence type="predicted"/>
<protein>
    <submittedName>
        <fullName evidence="2">Uncharacterized protein</fullName>
    </submittedName>
</protein>
<dbReference type="RefSeq" id="WP_166049593.1">
    <property type="nucleotide sequence ID" value="NZ_JAAMPJ010000007.1"/>
</dbReference>
<gene>
    <name evidence="2" type="ORF">G7043_25425</name>
</gene>
<reference evidence="2 3" key="1">
    <citation type="submission" date="2020-03" db="EMBL/GenBank/DDBJ databases">
        <title>Isolation and identification of active actinomycetes.</title>
        <authorList>
            <person name="Sun X."/>
        </authorList>
    </citation>
    <scope>NUCLEOTIDE SEQUENCE [LARGE SCALE GENOMIC DNA]</scope>
    <source>
        <strain evidence="2 3">NEAU-D13</strain>
    </source>
</reference>
<evidence type="ECO:0000256" key="1">
    <source>
        <dbReference type="SAM" id="MobiDB-lite"/>
    </source>
</evidence>
<name>A0A7C9RT97_9PSEU</name>
<comment type="caution">
    <text evidence="2">The sequence shown here is derived from an EMBL/GenBank/DDBJ whole genome shotgun (WGS) entry which is preliminary data.</text>
</comment>
<dbReference type="AlphaFoldDB" id="A0A7C9RT97"/>
<dbReference type="Proteomes" id="UP000481360">
    <property type="component" value="Unassembled WGS sequence"/>
</dbReference>
<feature type="region of interest" description="Disordered" evidence="1">
    <location>
        <begin position="1"/>
        <end position="36"/>
    </location>
</feature>
<evidence type="ECO:0000313" key="3">
    <source>
        <dbReference type="Proteomes" id="UP000481360"/>
    </source>
</evidence>
<keyword evidence="3" id="KW-1185">Reference proteome</keyword>
<organism evidence="2 3">
    <name type="scientific">Lentzea alba</name>
    <dbReference type="NCBI Taxonomy" id="2714351"/>
    <lineage>
        <taxon>Bacteria</taxon>
        <taxon>Bacillati</taxon>
        <taxon>Actinomycetota</taxon>
        <taxon>Actinomycetes</taxon>
        <taxon>Pseudonocardiales</taxon>
        <taxon>Pseudonocardiaceae</taxon>
        <taxon>Lentzea</taxon>
    </lineage>
</organism>
<dbReference type="EMBL" id="JAAMPJ010000007">
    <property type="protein sequence ID" value="NGY62268.1"/>
    <property type="molecule type" value="Genomic_DNA"/>
</dbReference>
<feature type="compositionally biased region" description="Basic and acidic residues" evidence="1">
    <location>
        <begin position="1"/>
        <end position="20"/>
    </location>
</feature>
<accession>A0A7C9RT97</accession>